<gene>
    <name evidence="1" type="ORF">CURHAP_LOCUS17730</name>
    <name evidence="2" type="ORF">ORAREDHAP_LOCUS17355</name>
</gene>
<dbReference type="AlphaFoldDB" id="A0A6J5WN61"/>
<evidence type="ECO:0000313" key="4">
    <source>
        <dbReference type="Proteomes" id="UP000507245"/>
    </source>
</evidence>
<reference evidence="4" key="1">
    <citation type="journal article" date="2020" name="Genome Biol.">
        <title>Gamete binning: chromosome-level and haplotype-resolved genome assembly enabled by high-throughput single-cell sequencing of gamete genomes.</title>
        <authorList>
            <person name="Campoy J.A."/>
            <person name="Sun H."/>
            <person name="Goel M."/>
            <person name="Jiao W.-B."/>
            <person name="Folz-Donahue K."/>
            <person name="Wang N."/>
            <person name="Rubio M."/>
            <person name="Liu C."/>
            <person name="Kukat C."/>
            <person name="Ruiz D."/>
            <person name="Huettel B."/>
            <person name="Schneeberger K."/>
        </authorList>
    </citation>
    <scope>NUCLEOTIDE SEQUENCE [LARGE SCALE GENOMIC DNA]</scope>
    <source>
        <strain evidence="4">cv. Rojo Pasion</strain>
    </source>
</reference>
<dbReference type="EMBL" id="CAEKKB010000002">
    <property type="protein sequence ID" value="CAB4301791.1"/>
    <property type="molecule type" value="Genomic_DNA"/>
</dbReference>
<name>A0A6J5WN61_PRUAR</name>
<evidence type="ECO:0000313" key="3">
    <source>
        <dbReference type="Proteomes" id="UP000507222"/>
    </source>
</evidence>
<accession>A0A6J5WN61</accession>
<dbReference type="Proteomes" id="UP000507222">
    <property type="component" value="Unassembled WGS sequence"/>
</dbReference>
<evidence type="ECO:0000313" key="2">
    <source>
        <dbReference type="EMBL" id="CAB4301791.1"/>
    </source>
</evidence>
<protein>
    <submittedName>
        <fullName evidence="2">Uncharacterized protein</fullName>
    </submittedName>
</protein>
<keyword evidence="4" id="KW-1185">Reference proteome</keyword>
<sequence length="70" mass="7525">MMGWGAFGFIEVGVSRISSSTVRSPPFTVCHGRKESILAHAKLRLTAGQISLESELYGASVRVNVLDFGV</sequence>
<organism evidence="2 4">
    <name type="scientific">Prunus armeniaca</name>
    <name type="common">Apricot</name>
    <name type="synonym">Armeniaca vulgaris</name>
    <dbReference type="NCBI Taxonomy" id="36596"/>
    <lineage>
        <taxon>Eukaryota</taxon>
        <taxon>Viridiplantae</taxon>
        <taxon>Streptophyta</taxon>
        <taxon>Embryophyta</taxon>
        <taxon>Tracheophyta</taxon>
        <taxon>Spermatophyta</taxon>
        <taxon>Magnoliopsida</taxon>
        <taxon>eudicotyledons</taxon>
        <taxon>Gunneridae</taxon>
        <taxon>Pentapetalae</taxon>
        <taxon>rosids</taxon>
        <taxon>fabids</taxon>
        <taxon>Rosales</taxon>
        <taxon>Rosaceae</taxon>
        <taxon>Amygdaloideae</taxon>
        <taxon>Amygdaleae</taxon>
        <taxon>Prunus</taxon>
    </lineage>
</organism>
<evidence type="ECO:0000313" key="1">
    <source>
        <dbReference type="EMBL" id="CAB4271356.1"/>
    </source>
</evidence>
<dbReference type="EMBL" id="CAEKDK010000002">
    <property type="protein sequence ID" value="CAB4271356.1"/>
    <property type="molecule type" value="Genomic_DNA"/>
</dbReference>
<reference evidence="2 3" key="2">
    <citation type="submission" date="2020-05" db="EMBL/GenBank/DDBJ databases">
        <authorList>
            <person name="Campoy J."/>
            <person name="Schneeberger K."/>
            <person name="Spophaly S."/>
        </authorList>
    </citation>
    <scope>NUCLEOTIDE SEQUENCE [LARGE SCALE GENOMIC DNA]</scope>
    <source>
        <strain evidence="2">PruArmRojPasFocal</strain>
    </source>
</reference>
<dbReference type="Proteomes" id="UP000507245">
    <property type="component" value="Unassembled WGS sequence"/>
</dbReference>
<proteinExistence type="predicted"/>